<comment type="caution">
    <text evidence="1">The sequence shown here is derived from an EMBL/GenBank/DDBJ whole genome shotgun (WGS) entry which is preliminary data.</text>
</comment>
<proteinExistence type="predicted"/>
<gene>
    <name evidence="1" type="ORF">QE404_003016</name>
</gene>
<organism evidence="1 2">
    <name type="scientific">Chryseobacterium camelliae</name>
    <dbReference type="NCBI Taxonomy" id="1265445"/>
    <lineage>
        <taxon>Bacteria</taxon>
        <taxon>Pseudomonadati</taxon>
        <taxon>Bacteroidota</taxon>
        <taxon>Flavobacteriia</taxon>
        <taxon>Flavobacteriales</taxon>
        <taxon>Weeksellaceae</taxon>
        <taxon>Chryseobacterium group</taxon>
        <taxon>Chryseobacterium</taxon>
    </lineage>
</organism>
<dbReference type="EMBL" id="JAUTAL010000001">
    <property type="protein sequence ID" value="MDQ1097869.1"/>
    <property type="molecule type" value="Genomic_DNA"/>
</dbReference>
<protein>
    <recommendedName>
        <fullName evidence="3">Carboxypeptidase regulatory-like domain-containing protein</fullName>
    </recommendedName>
</protein>
<accession>A0ABU0TLF9</accession>
<evidence type="ECO:0000313" key="2">
    <source>
        <dbReference type="Proteomes" id="UP001225072"/>
    </source>
</evidence>
<evidence type="ECO:0008006" key="3">
    <source>
        <dbReference type="Google" id="ProtNLM"/>
    </source>
</evidence>
<keyword evidence="2" id="KW-1185">Reference proteome</keyword>
<sequence>MKKQIRIQTPCPENWDHMQNTSDGKFCEKCSKCVVDFTDKTDEQVEKIIGDAGGREICGRISIRSLSVATAGIVLITNLTFIQAQTKSNPGVNTEQKIDRITKVSGKLTFKRAKKGIADAEVFFICKSKYIKTKTDKDGNFVLNIPNDLIRRKNVLYFSFNQLNDETYKNLDRAPSSLMNGDIYENTSVIFTKKEQIKEREFQIDSQHAYVGGIAVMEERPPDYYYFDGKSISKNKFEKLKKGNPDYQFFTFNGKEAEVIAGKNYLETVQLLFSK</sequence>
<dbReference type="Proteomes" id="UP001225072">
    <property type="component" value="Unassembled WGS sequence"/>
</dbReference>
<reference evidence="1 2" key="1">
    <citation type="submission" date="2023-07" db="EMBL/GenBank/DDBJ databases">
        <title>Functional and genomic diversity of the sorghum phyllosphere microbiome.</title>
        <authorList>
            <person name="Shade A."/>
        </authorList>
    </citation>
    <scope>NUCLEOTIDE SEQUENCE [LARGE SCALE GENOMIC DNA]</scope>
    <source>
        <strain evidence="1 2">SORGH_AS_1064</strain>
    </source>
</reference>
<name>A0ABU0TLF9_9FLAO</name>
<evidence type="ECO:0000313" key="1">
    <source>
        <dbReference type="EMBL" id="MDQ1097869.1"/>
    </source>
</evidence>
<dbReference type="RefSeq" id="WP_307451702.1">
    <property type="nucleotide sequence ID" value="NZ_JAUTAL010000001.1"/>
</dbReference>